<protein>
    <submittedName>
        <fullName evidence="7">FMN reductase</fullName>
        <ecNumber evidence="7">1.5.1.38</ecNumber>
    </submittedName>
</protein>
<evidence type="ECO:0000256" key="4">
    <source>
        <dbReference type="ARBA" id="ARBA00023002"/>
    </source>
</evidence>
<dbReference type="NCBIfam" id="TIGR03567">
    <property type="entry name" value="FMN_reduc_SsuE"/>
    <property type="match status" value="1"/>
</dbReference>
<keyword evidence="3" id="KW-0288">FMN</keyword>
<accession>A0A7Y9IV57</accession>
<dbReference type="Pfam" id="PF03358">
    <property type="entry name" value="FMN_red"/>
    <property type="match status" value="1"/>
</dbReference>
<dbReference type="AlphaFoldDB" id="A0A7Y9IV57"/>
<dbReference type="EC" id="1.5.1.38" evidence="7"/>
<keyword evidence="8" id="KW-1185">Reference proteome</keyword>
<gene>
    <name evidence="7" type="ORF">FHW18_002922</name>
</gene>
<evidence type="ECO:0000313" key="7">
    <source>
        <dbReference type="EMBL" id="NYE83651.1"/>
    </source>
</evidence>
<dbReference type="Proteomes" id="UP000542125">
    <property type="component" value="Unassembled WGS sequence"/>
</dbReference>
<evidence type="ECO:0000259" key="6">
    <source>
        <dbReference type="Pfam" id="PF03358"/>
    </source>
</evidence>
<dbReference type="Gene3D" id="3.40.50.360">
    <property type="match status" value="1"/>
</dbReference>
<evidence type="ECO:0000313" key="8">
    <source>
        <dbReference type="Proteomes" id="UP000542125"/>
    </source>
</evidence>
<dbReference type="SUPFAM" id="SSF52218">
    <property type="entry name" value="Flavoproteins"/>
    <property type="match status" value="1"/>
</dbReference>
<dbReference type="InterPro" id="IPR051814">
    <property type="entry name" value="NAD(P)H-dep_FMN_reductase"/>
</dbReference>
<proteinExistence type="inferred from homology"/>
<dbReference type="EMBL" id="JACBYR010000001">
    <property type="protein sequence ID" value="NYE83651.1"/>
    <property type="molecule type" value="Genomic_DNA"/>
</dbReference>
<dbReference type="InterPro" id="IPR029039">
    <property type="entry name" value="Flavoprotein-like_sf"/>
</dbReference>
<evidence type="ECO:0000256" key="1">
    <source>
        <dbReference type="ARBA" id="ARBA00005990"/>
    </source>
</evidence>
<keyword evidence="2" id="KW-0285">Flavoprotein</keyword>
<reference evidence="7 8" key="1">
    <citation type="submission" date="2020-07" db="EMBL/GenBank/DDBJ databases">
        <title>Genomic Encyclopedia of Type Strains, Phase IV (KMG-V): Genome sequencing to study the core and pangenomes of soil and plant-associated prokaryotes.</title>
        <authorList>
            <person name="Whitman W."/>
        </authorList>
    </citation>
    <scope>NUCLEOTIDE SEQUENCE [LARGE SCALE GENOMIC DNA]</scope>
    <source>
        <strain evidence="7 8">SAS40</strain>
    </source>
</reference>
<dbReference type="InterPro" id="IPR020048">
    <property type="entry name" value="NADPH-dep_FMN_reduc_SsuE"/>
</dbReference>
<feature type="domain" description="NADPH-dependent FMN reductase-like" evidence="6">
    <location>
        <begin position="3"/>
        <end position="141"/>
    </location>
</feature>
<sequence length="217" mass="23144">MTTVLTLSGSPSPDSRSTFLVSTVAARLHDLGIDNRSLDVRDIPAHDLLHARFDSPAIVDLVNEVQRADAIVIGTPIYKAAYSGVLKALLDVLPQTAFHDKLILPVATGGSPAHFLAVDYALKPVLSALGARHILSTLFATEAQLVRNADRGYVFADEVRTRLDDAVEQLMQGVVGKARQAGNMRSNIRNNAPGTVAGNMRSAGPFERPRTRAAAGA</sequence>
<name>A0A7Y9IV57_9BURK</name>
<dbReference type="InterPro" id="IPR005025">
    <property type="entry name" value="FMN_Rdtase-like_dom"/>
</dbReference>
<organism evidence="7 8">
    <name type="scientific">Pigmentiphaga litoralis</name>
    <dbReference type="NCBI Taxonomy" id="516702"/>
    <lineage>
        <taxon>Bacteria</taxon>
        <taxon>Pseudomonadati</taxon>
        <taxon>Pseudomonadota</taxon>
        <taxon>Betaproteobacteria</taxon>
        <taxon>Burkholderiales</taxon>
        <taxon>Alcaligenaceae</taxon>
        <taxon>Pigmentiphaga</taxon>
    </lineage>
</organism>
<evidence type="ECO:0000256" key="5">
    <source>
        <dbReference type="SAM" id="MobiDB-lite"/>
    </source>
</evidence>
<evidence type="ECO:0000256" key="2">
    <source>
        <dbReference type="ARBA" id="ARBA00022630"/>
    </source>
</evidence>
<comment type="similarity">
    <text evidence="1">Belongs to the SsuE family.</text>
</comment>
<feature type="region of interest" description="Disordered" evidence="5">
    <location>
        <begin position="182"/>
        <end position="217"/>
    </location>
</feature>
<dbReference type="PANTHER" id="PTHR43408:SF1">
    <property type="entry name" value="FMN REDUCTASE (NADPH)"/>
    <property type="match status" value="1"/>
</dbReference>
<dbReference type="GO" id="GO:0052873">
    <property type="term" value="F:FMN reductase (NADPH) activity"/>
    <property type="evidence" value="ECO:0007669"/>
    <property type="project" value="UniProtKB-EC"/>
</dbReference>
<dbReference type="PANTHER" id="PTHR43408">
    <property type="entry name" value="FMN REDUCTASE (NADPH)"/>
    <property type="match status" value="1"/>
</dbReference>
<dbReference type="RefSeq" id="WP_179587433.1">
    <property type="nucleotide sequence ID" value="NZ_JACBYR010000001.1"/>
</dbReference>
<comment type="caution">
    <text evidence="7">The sequence shown here is derived from an EMBL/GenBank/DDBJ whole genome shotgun (WGS) entry which is preliminary data.</text>
</comment>
<feature type="compositionally biased region" description="Polar residues" evidence="5">
    <location>
        <begin position="183"/>
        <end position="193"/>
    </location>
</feature>
<dbReference type="GO" id="GO:0046306">
    <property type="term" value="P:alkanesulfonate catabolic process"/>
    <property type="evidence" value="ECO:0007669"/>
    <property type="project" value="InterPro"/>
</dbReference>
<evidence type="ECO:0000256" key="3">
    <source>
        <dbReference type="ARBA" id="ARBA00022643"/>
    </source>
</evidence>
<keyword evidence="4 7" id="KW-0560">Oxidoreductase</keyword>